<dbReference type="EMBL" id="CM010718">
    <property type="protein sequence ID" value="RZC59913.1"/>
    <property type="molecule type" value="Genomic_DNA"/>
</dbReference>
<keyword evidence="2" id="KW-1185">Reference proteome</keyword>
<protein>
    <recommendedName>
        <fullName evidence="3">CCHC-type domain-containing protein</fullName>
    </recommendedName>
</protein>
<evidence type="ECO:0000313" key="1">
    <source>
        <dbReference type="EMBL" id="RZC59913.1"/>
    </source>
</evidence>
<name>A0A4Y7JFR2_PAPSO</name>
<dbReference type="Proteomes" id="UP000316621">
    <property type="component" value="Chromosome 4"/>
</dbReference>
<dbReference type="STRING" id="3469.A0A4Y7JFR2"/>
<reference evidence="1 2" key="1">
    <citation type="journal article" date="2018" name="Science">
        <title>The opium poppy genome and morphinan production.</title>
        <authorList>
            <person name="Guo L."/>
            <person name="Winzer T."/>
            <person name="Yang X."/>
            <person name="Li Y."/>
            <person name="Ning Z."/>
            <person name="He Z."/>
            <person name="Teodor R."/>
            <person name="Lu Y."/>
            <person name="Bowser T.A."/>
            <person name="Graham I.A."/>
            <person name="Ye K."/>
        </authorList>
    </citation>
    <scope>NUCLEOTIDE SEQUENCE [LARGE SCALE GENOMIC DNA]</scope>
    <source>
        <strain evidence="2">cv. HN1</strain>
        <tissue evidence="1">Leaves</tissue>
    </source>
</reference>
<evidence type="ECO:0008006" key="3">
    <source>
        <dbReference type="Google" id="ProtNLM"/>
    </source>
</evidence>
<accession>A0A4Y7JFR2</accession>
<dbReference type="AlphaFoldDB" id="A0A4Y7JFR2"/>
<gene>
    <name evidence="1" type="ORF">C5167_007218</name>
</gene>
<evidence type="ECO:0000313" key="2">
    <source>
        <dbReference type="Proteomes" id="UP000316621"/>
    </source>
</evidence>
<dbReference type="Gramene" id="RZC59913">
    <property type="protein sequence ID" value="RZC59913"/>
    <property type="gene ID" value="C5167_007218"/>
</dbReference>
<sequence length="145" mass="16110">MRKPREGKECGITLQGDRACYMCGSPDLFIRDCPVSSNQYPMLQTGDAVYQGGMPAYGPPPYWNGLQFRPFPNVYATPGMMPYGSNMGPVNPYAVHSYMLACKHPSKNLKALKYLEVIGVEVFLLKVIAAIRNRTNILVEKASKT</sequence>
<proteinExistence type="predicted"/>
<organism evidence="1 2">
    <name type="scientific">Papaver somniferum</name>
    <name type="common">Opium poppy</name>
    <dbReference type="NCBI Taxonomy" id="3469"/>
    <lineage>
        <taxon>Eukaryota</taxon>
        <taxon>Viridiplantae</taxon>
        <taxon>Streptophyta</taxon>
        <taxon>Embryophyta</taxon>
        <taxon>Tracheophyta</taxon>
        <taxon>Spermatophyta</taxon>
        <taxon>Magnoliopsida</taxon>
        <taxon>Ranunculales</taxon>
        <taxon>Papaveraceae</taxon>
        <taxon>Papaveroideae</taxon>
        <taxon>Papaver</taxon>
    </lineage>
</organism>